<proteinExistence type="predicted"/>
<dbReference type="EMBL" id="JANX01000001">
    <property type="protein sequence ID" value="KGM36170.1"/>
    <property type="molecule type" value="Genomic_DNA"/>
</dbReference>
<organism evidence="1 2">
    <name type="scientific">Inquilinus limosus MP06</name>
    <dbReference type="NCBI Taxonomy" id="1398085"/>
    <lineage>
        <taxon>Bacteria</taxon>
        <taxon>Pseudomonadati</taxon>
        <taxon>Pseudomonadota</taxon>
        <taxon>Alphaproteobacteria</taxon>
        <taxon>Rhodospirillales</taxon>
        <taxon>Rhodospirillaceae</taxon>
        <taxon>Inquilinus</taxon>
    </lineage>
</organism>
<accession>A0A0A0DDP9</accession>
<dbReference type="AlphaFoldDB" id="A0A0A0DDP9"/>
<name>A0A0A0DDP9_9PROT</name>
<reference evidence="1 2" key="1">
    <citation type="submission" date="2014-01" db="EMBL/GenBank/DDBJ databases">
        <title>Genome sequence determination for a cystic fibrosis isolate, Inquilinus limosus.</title>
        <authorList>
            <person name="Pino M."/>
            <person name="Di Conza J."/>
            <person name="Gutkind G."/>
        </authorList>
    </citation>
    <scope>NUCLEOTIDE SEQUENCE [LARGE SCALE GENOMIC DNA]</scope>
    <source>
        <strain evidence="1 2">MP06</strain>
    </source>
</reference>
<protein>
    <submittedName>
        <fullName evidence="1">Uncharacterized protein</fullName>
    </submittedName>
</protein>
<sequence>MFTERGDHALCFFGVGAEHQRDDAWRQRSAEHLPNLVDRQRQSTAEDLGVSTGLVGEFGVLGKQLQRFYAFSPGDL</sequence>
<evidence type="ECO:0000313" key="1">
    <source>
        <dbReference type="EMBL" id="KGM36170.1"/>
    </source>
</evidence>
<comment type="caution">
    <text evidence="1">The sequence shown here is derived from an EMBL/GenBank/DDBJ whole genome shotgun (WGS) entry which is preliminary data.</text>
</comment>
<gene>
    <name evidence="1" type="ORF">P409_00550</name>
</gene>
<dbReference type="Proteomes" id="UP000029995">
    <property type="component" value="Unassembled WGS sequence"/>
</dbReference>
<evidence type="ECO:0000313" key="2">
    <source>
        <dbReference type="Proteomes" id="UP000029995"/>
    </source>
</evidence>